<feature type="compositionally biased region" description="Low complexity" evidence="1">
    <location>
        <begin position="64"/>
        <end position="122"/>
    </location>
</feature>
<keyword evidence="3" id="KW-1185">Reference proteome</keyword>
<protein>
    <submittedName>
        <fullName evidence="2">Uncharacterized protein</fullName>
    </submittedName>
</protein>
<gene>
    <name evidence="2" type="ORF">Q8814_25790</name>
</gene>
<feature type="non-terminal residue" evidence="2">
    <location>
        <position position="1"/>
    </location>
</feature>
<dbReference type="EMBL" id="JAUZMZ010000328">
    <property type="protein sequence ID" value="MEE2035475.1"/>
    <property type="molecule type" value="Genomic_DNA"/>
</dbReference>
<name>A0ABU7JZN4_9NOCA</name>
<accession>A0ABU7JZN4</accession>
<feature type="region of interest" description="Disordered" evidence="1">
    <location>
        <begin position="64"/>
        <end position="143"/>
    </location>
</feature>
<evidence type="ECO:0000256" key="1">
    <source>
        <dbReference type="SAM" id="MobiDB-lite"/>
    </source>
</evidence>
<evidence type="ECO:0000313" key="2">
    <source>
        <dbReference type="EMBL" id="MEE2035475.1"/>
    </source>
</evidence>
<comment type="caution">
    <text evidence="2">The sequence shown here is derived from an EMBL/GenBank/DDBJ whole genome shotgun (WGS) entry which is preliminary data.</text>
</comment>
<dbReference type="Proteomes" id="UP001331936">
    <property type="component" value="Unassembled WGS sequence"/>
</dbReference>
<evidence type="ECO:0000313" key="3">
    <source>
        <dbReference type="Proteomes" id="UP001331936"/>
    </source>
</evidence>
<sequence length="143" mass="14409">RQAFSVVQNEVTANRDAFDLVAMTTLRNVAAEHGSYGSVPATAGGQAPTRFVASWLAAVAADLDAATSSSPSSSTSSSKAVTSTTSVPSATRTRPTTTTEIVSTTPSQTATSTTSEPAVTTTNVVDAEPTVLDQGGVSAAELN</sequence>
<reference evidence="2 3" key="1">
    <citation type="submission" date="2023-08" db="EMBL/GenBank/DDBJ databases">
        <authorList>
            <person name="Girao M."/>
            <person name="Carvalho M.F."/>
        </authorList>
    </citation>
    <scope>NUCLEOTIDE SEQUENCE [LARGE SCALE GENOMIC DNA]</scope>
    <source>
        <strain evidence="2 3">CC-R104</strain>
    </source>
</reference>
<organism evidence="2 3">
    <name type="scientific">Rhodococcus chondri</name>
    <dbReference type="NCBI Taxonomy" id="3065941"/>
    <lineage>
        <taxon>Bacteria</taxon>
        <taxon>Bacillati</taxon>
        <taxon>Actinomycetota</taxon>
        <taxon>Actinomycetes</taxon>
        <taxon>Mycobacteriales</taxon>
        <taxon>Nocardiaceae</taxon>
        <taxon>Rhodococcus</taxon>
    </lineage>
</organism>
<proteinExistence type="predicted"/>